<reference evidence="11" key="1">
    <citation type="journal article" date="2013" name="Proc. Natl. Acad. Sci. U.S.A.">
        <title>Improving the coverage of the cyanobacterial phylum using diversity-driven genome sequencing.</title>
        <authorList>
            <person name="Shih P.M."/>
            <person name="Wu D."/>
            <person name="Latifi A."/>
            <person name="Axen S.D."/>
            <person name="Fewer D.P."/>
            <person name="Talla E."/>
            <person name="Calteau A."/>
            <person name="Cai F."/>
            <person name="Tandeau de Marsac N."/>
            <person name="Rippka R."/>
            <person name="Herdman M."/>
            <person name="Sivonen K."/>
            <person name="Coursin T."/>
            <person name="Laurent T."/>
            <person name="Goodwin L."/>
            <person name="Nolan M."/>
            <person name="Davenport K.W."/>
            <person name="Han C.S."/>
            <person name="Rubin E.M."/>
            <person name="Eisen J.A."/>
            <person name="Woyke T."/>
            <person name="Gugger M."/>
            <person name="Kerfeld C.A."/>
        </authorList>
    </citation>
    <scope>NUCLEOTIDE SEQUENCE [LARGE SCALE GENOMIC DNA]</scope>
    <source>
        <strain evidence="11">ATCC 27147 / PCC 6307</strain>
    </source>
</reference>
<dbReference type="eggNOG" id="COG0037">
    <property type="taxonomic scope" value="Bacteria"/>
</dbReference>
<dbReference type="GO" id="GO:0032267">
    <property type="term" value="F:tRNA(Ile)-lysidine synthase activity"/>
    <property type="evidence" value="ECO:0007669"/>
    <property type="project" value="UniProtKB-EC"/>
</dbReference>
<evidence type="ECO:0000313" key="11">
    <source>
        <dbReference type="Proteomes" id="UP000010388"/>
    </source>
</evidence>
<dbReference type="OrthoDB" id="9807403at2"/>
<comment type="similarity">
    <text evidence="7">Belongs to the tRNA(Ile)-lysidine synthase family.</text>
</comment>
<dbReference type="Pfam" id="PF09179">
    <property type="entry name" value="TilS"/>
    <property type="match status" value="1"/>
</dbReference>
<feature type="domain" description="tRNA(Ile)-lysidine synthase substrate-binding" evidence="9">
    <location>
        <begin position="269"/>
        <end position="328"/>
    </location>
</feature>
<dbReference type="SUPFAM" id="SSF52402">
    <property type="entry name" value="Adenine nucleotide alpha hydrolases-like"/>
    <property type="match status" value="1"/>
</dbReference>
<dbReference type="HAMAP" id="MF_01161">
    <property type="entry name" value="tRNA_Ile_lys_synt"/>
    <property type="match status" value="1"/>
</dbReference>
<dbReference type="RefSeq" id="WP_015109838.1">
    <property type="nucleotide sequence ID" value="NC_019675.1"/>
</dbReference>
<evidence type="ECO:0000259" key="8">
    <source>
        <dbReference type="Pfam" id="PF01171"/>
    </source>
</evidence>
<evidence type="ECO:0000256" key="1">
    <source>
        <dbReference type="ARBA" id="ARBA00022490"/>
    </source>
</evidence>
<evidence type="ECO:0000256" key="5">
    <source>
        <dbReference type="ARBA" id="ARBA00022840"/>
    </source>
</evidence>
<keyword evidence="5 7" id="KW-0067">ATP-binding</keyword>
<feature type="binding site" evidence="7">
    <location>
        <begin position="43"/>
        <end position="48"/>
    </location>
    <ligand>
        <name>ATP</name>
        <dbReference type="ChEBI" id="CHEBI:30616"/>
    </ligand>
</feature>
<dbReference type="GO" id="GO:0005524">
    <property type="term" value="F:ATP binding"/>
    <property type="evidence" value="ECO:0007669"/>
    <property type="project" value="UniProtKB-UniRule"/>
</dbReference>
<dbReference type="InterPro" id="IPR011063">
    <property type="entry name" value="TilS/TtcA_N"/>
</dbReference>
<dbReference type="EC" id="6.3.4.19" evidence="7"/>
<evidence type="ECO:0000259" key="9">
    <source>
        <dbReference type="Pfam" id="PF09179"/>
    </source>
</evidence>
<feature type="domain" description="tRNA(Ile)-lysidine/2-thiocytidine synthase N-terminal" evidence="8">
    <location>
        <begin position="38"/>
        <end position="217"/>
    </location>
</feature>
<dbReference type="AlphaFoldDB" id="K9P8X3"/>
<keyword evidence="3 7" id="KW-0819">tRNA processing</keyword>
<dbReference type="InterPro" id="IPR012795">
    <property type="entry name" value="tRNA_Ile_lys_synt_N"/>
</dbReference>
<dbReference type="PATRIC" id="fig|292564.3.peg.2173"/>
<dbReference type="InterPro" id="IPR015262">
    <property type="entry name" value="tRNA_Ile_lys_synt_subst-bd"/>
</dbReference>
<comment type="domain">
    <text evidence="7">The N-terminal region contains the highly conserved SGGXDS motif, predicted to be a P-loop motif involved in ATP binding.</text>
</comment>
<comment type="catalytic activity">
    <reaction evidence="6 7">
        <text>cytidine(34) in tRNA(Ile2) + L-lysine + ATP = lysidine(34) in tRNA(Ile2) + AMP + diphosphate + H(+)</text>
        <dbReference type="Rhea" id="RHEA:43744"/>
        <dbReference type="Rhea" id="RHEA-COMP:10625"/>
        <dbReference type="Rhea" id="RHEA-COMP:10670"/>
        <dbReference type="ChEBI" id="CHEBI:15378"/>
        <dbReference type="ChEBI" id="CHEBI:30616"/>
        <dbReference type="ChEBI" id="CHEBI:32551"/>
        <dbReference type="ChEBI" id="CHEBI:33019"/>
        <dbReference type="ChEBI" id="CHEBI:82748"/>
        <dbReference type="ChEBI" id="CHEBI:83665"/>
        <dbReference type="ChEBI" id="CHEBI:456215"/>
        <dbReference type="EC" id="6.3.4.19"/>
    </reaction>
</comment>
<dbReference type="Pfam" id="PF01171">
    <property type="entry name" value="ATP_bind_3"/>
    <property type="match status" value="1"/>
</dbReference>
<name>K9P8X3_CYAGP</name>
<keyword evidence="2 7" id="KW-0436">Ligase</keyword>
<dbReference type="InterPro" id="IPR012094">
    <property type="entry name" value="tRNA_Ile_lys_synt"/>
</dbReference>
<dbReference type="HOGENOM" id="CLU_018869_0_0_3"/>
<dbReference type="Gene3D" id="3.40.50.620">
    <property type="entry name" value="HUPs"/>
    <property type="match status" value="1"/>
</dbReference>
<sequence>MILPPDPCQTPRPWGRDQTRLHRHLLRRPSLLPPGGALLVAVSGGQDSMALTTLLLDLQPLHGWQLQLWHGDHGWRRESARQAADLARWARSQGLDLGLDRADPAPGSEAAAREWRYGCLAAAALQGRCTHVVTGHTASDRAETVLLNLARGSHLRGLASLGASRPLAPAAGPLRLARPLLIFDRSDTSRLCRERGLPVWTDSSNADLRFARNRLRADVMPVLEALHPGASRRISAQAERLEAQFEAETELLDLALERLQQGELPARLQRRRLSCLAPASQRRLLHHWLRRYLGREPGSRSLETLVDRLIRGGDTGRLDLTGGWQLHWDPSTLWVRPPDPLHG</sequence>
<evidence type="ECO:0000313" key="10">
    <source>
        <dbReference type="EMBL" id="AFY29398.1"/>
    </source>
</evidence>
<dbReference type="GO" id="GO:0006400">
    <property type="term" value="P:tRNA modification"/>
    <property type="evidence" value="ECO:0007669"/>
    <property type="project" value="UniProtKB-UniRule"/>
</dbReference>
<evidence type="ECO:0000256" key="4">
    <source>
        <dbReference type="ARBA" id="ARBA00022741"/>
    </source>
</evidence>
<evidence type="ECO:0000256" key="2">
    <source>
        <dbReference type="ARBA" id="ARBA00022598"/>
    </source>
</evidence>
<evidence type="ECO:0000256" key="3">
    <source>
        <dbReference type="ARBA" id="ARBA00022694"/>
    </source>
</evidence>
<evidence type="ECO:0000256" key="6">
    <source>
        <dbReference type="ARBA" id="ARBA00048539"/>
    </source>
</evidence>
<dbReference type="KEGG" id="cgc:Cyagr_2288"/>
<proteinExistence type="inferred from homology"/>
<dbReference type="Proteomes" id="UP000010388">
    <property type="component" value="Chromosome"/>
</dbReference>
<keyword evidence="1 7" id="KW-0963">Cytoplasm</keyword>
<gene>
    <name evidence="7" type="primary">tilS</name>
    <name evidence="10" type="ordered locus">Cyagr_2288</name>
</gene>
<protein>
    <recommendedName>
        <fullName evidence="7">tRNA(Ile)-lysidine synthase</fullName>
        <ecNumber evidence="7">6.3.4.19</ecNumber>
    </recommendedName>
    <alternativeName>
        <fullName evidence="7">tRNA(Ile)-2-lysyl-cytidine synthase</fullName>
    </alternativeName>
    <alternativeName>
        <fullName evidence="7">tRNA(Ile)-lysidine synthetase</fullName>
    </alternativeName>
</protein>
<dbReference type="EMBL" id="CP003495">
    <property type="protein sequence ID" value="AFY29398.1"/>
    <property type="molecule type" value="Genomic_DNA"/>
</dbReference>
<dbReference type="GO" id="GO:0005737">
    <property type="term" value="C:cytoplasm"/>
    <property type="evidence" value="ECO:0007669"/>
    <property type="project" value="UniProtKB-SubCell"/>
</dbReference>
<evidence type="ECO:0000256" key="7">
    <source>
        <dbReference type="HAMAP-Rule" id="MF_01161"/>
    </source>
</evidence>
<accession>K9P8X3</accession>
<dbReference type="STRING" id="292564.Cyagr_2288"/>
<dbReference type="InterPro" id="IPR014729">
    <property type="entry name" value="Rossmann-like_a/b/a_fold"/>
</dbReference>
<dbReference type="NCBIfam" id="TIGR02432">
    <property type="entry name" value="lysidine_TilS_N"/>
    <property type="match status" value="1"/>
</dbReference>
<dbReference type="CDD" id="cd01992">
    <property type="entry name" value="TilS_N"/>
    <property type="match status" value="1"/>
</dbReference>
<dbReference type="PANTHER" id="PTHR43033:SF1">
    <property type="entry name" value="TRNA(ILE)-LYSIDINE SYNTHASE-RELATED"/>
    <property type="match status" value="1"/>
</dbReference>
<comment type="subcellular location">
    <subcellularLocation>
        <location evidence="7">Cytoplasm</location>
    </subcellularLocation>
</comment>
<dbReference type="PANTHER" id="PTHR43033">
    <property type="entry name" value="TRNA(ILE)-LYSIDINE SYNTHASE-RELATED"/>
    <property type="match status" value="1"/>
</dbReference>
<organism evidence="10 11">
    <name type="scientific">Cyanobium gracile (strain ATCC 27147 / PCC 6307)</name>
    <dbReference type="NCBI Taxonomy" id="292564"/>
    <lineage>
        <taxon>Bacteria</taxon>
        <taxon>Bacillati</taxon>
        <taxon>Cyanobacteriota</taxon>
        <taxon>Cyanophyceae</taxon>
        <taxon>Synechococcales</taxon>
        <taxon>Prochlorococcaceae</taxon>
        <taxon>Cyanobium</taxon>
    </lineage>
</organism>
<comment type="function">
    <text evidence="7">Ligates lysine onto the cytidine present at position 34 of the AUA codon-specific tRNA(Ile) that contains the anticodon CAU, in an ATP-dependent manner. Cytidine is converted to lysidine, thus changing the amino acid specificity of the tRNA from methionine to isoleucine.</text>
</comment>
<keyword evidence="4 7" id="KW-0547">Nucleotide-binding</keyword>